<evidence type="ECO:0000259" key="1">
    <source>
        <dbReference type="Pfam" id="PF20274"/>
    </source>
</evidence>
<reference evidence="2" key="1">
    <citation type="submission" date="2020-04" db="EMBL/GenBank/DDBJ databases">
        <authorList>
            <person name="Chiriac C."/>
            <person name="Salcher M."/>
            <person name="Ghai R."/>
            <person name="Kavagutti S V."/>
        </authorList>
    </citation>
    <scope>NUCLEOTIDE SEQUENCE</scope>
</reference>
<dbReference type="InterPro" id="IPR046909">
    <property type="entry name" value="cREC_REC"/>
</dbReference>
<sequence length="130" mass="15190">MKLFLDDMRQPKDACYLVTDPKIYWDDEWQIVKNYPDFCAWIKRNGLPSLVSFDHDLADVHYEIDFNDWNDNTADQLGVEETGLDCAKWLVEYCLDNGFSLPEYRVHSANPAGRKNIQAYLDNAKKHLSI</sequence>
<dbReference type="Pfam" id="PF20274">
    <property type="entry name" value="cREC_REC"/>
    <property type="match status" value="1"/>
</dbReference>
<evidence type="ECO:0000313" key="2">
    <source>
        <dbReference type="EMBL" id="CAB4159458.1"/>
    </source>
</evidence>
<accession>A0A6J5NQU8</accession>
<organism evidence="2">
    <name type="scientific">uncultured Caudovirales phage</name>
    <dbReference type="NCBI Taxonomy" id="2100421"/>
    <lineage>
        <taxon>Viruses</taxon>
        <taxon>Duplodnaviria</taxon>
        <taxon>Heunggongvirae</taxon>
        <taxon>Uroviricota</taxon>
        <taxon>Caudoviricetes</taxon>
        <taxon>Peduoviridae</taxon>
        <taxon>Maltschvirus</taxon>
        <taxon>Maltschvirus maltsch</taxon>
    </lineage>
</organism>
<feature type="domain" description="Cyclic-phosphate processing Receiver" evidence="1">
    <location>
        <begin position="1"/>
        <end position="123"/>
    </location>
</feature>
<proteinExistence type="predicted"/>
<protein>
    <recommendedName>
        <fullName evidence="1">Cyclic-phosphate processing Receiver domain-containing protein</fullName>
    </recommendedName>
</protein>
<gene>
    <name evidence="2" type="ORF">UFOVP699_194</name>
</gene>
<dbReference type="EMBL" id="LR796670">
    <property type="protein sequence ID" value="CAB4159458.1"/>
    <property type="molecule type" value="Genomic_DNA"/>
</dbReference>
<name>A0A6J5NQU8_9CAUD</name>